<dbReference type="AlphaFoldDB" id="S3DBD8"/>
<evidence type="ECO:0000256" key="7">
    <source>
        <dbReference type="SAM" id="MobiDB-lite"/>
    </source>
</evidence>
<dbReference type="eggNOG" id="KOG2504">
    <property type="taxonomic scope" value="Eukaryota"/>
</dbReference>
<evidence type="ECO:0000259" key="9">
    <source>
        <dbReference type="PROSITE" id="PS50850"/>
    </source>
</evidence>
<keyword evidence="11" id="KW-1185">Reference proteome</keyword>
<dbReference type="OMA" id="LFMWGMF"/>
<organism evidence="10 11">
    <name type="scientific">Ophiostoma piceae (strain UAMH 11346)</name>
    <name type="common">Sap stain fungus</name>
    <dbReference type="NCBI Taxonomy" id="1262450"/>
    <lineage>
        <taxon>Eukaryota</taxon>
        <taxon>Fungi</taxon>
        <taxon>Dikarya</taxon>
        <taxon>Ascomycota</taxon>
        <taxon>Pezizomycotina</taxon>
        <taxon>Sordariomycetes</taxon>
        <taxon>Sordariomycetidae</taxon>
        <taxon>Ophiostomatales</taxon>
        <taxon>Ophiostomataceae</taxon>
        <taxon>Ophiostoma</taxon>
    </lineage>
</organism>
<keyword evidence="5 8" id="KW-1133">Transmembrane helix</keyword>
<comment type="subcellular location">
    <subcellularLocation>
        <location evidence="1">Membrane</location>
        <topology evidence="1">Multi-pass membrane protein</topology>
    </subcellularLocation>
</comment>
<dbReference type="OrthoDB" id="5667at2759"/>
<evidence type="ECO:0000313" key="11">
    <source>
        <dbReference type="Proteomes" id="UP000016923"/>
    </source>
</evidence>
<accession>S3DBD8</accession>
<keyword evidence="3" id="KW-0813">Transport</keyword>
<feature type="transmembrane region" description="Helical" evidence="8">
    <location>
        <begin position="423"/>
        <end position="442"/>
    </location>
</feature>
<evidence type="ECO:0000256" key="8">
    <source>
        <dbReference type="SAM" id="Phobius"/>
    </source>
</evidence>
<gene>
    <name evidence="10" type="ORF">F503_05965</name>
</gene>
<feature type="transmembrane region" description="Helical" evidence="8">
    <location>
        <begin position="198"/>
        <end position="217"/>
    </location>
</feature>
<evidence type="ECO:0000256" key="3">
    <source>
        <dbReference type="ARBA" id="ARBA00022448"/>
    </source>
</evidence>
<dbReference type="Pfam" id="PF07690">
    <property type="entry name" value="MFS_1"/>
    <property type="match status" value="1"/>
</dbReference>
<keyword evidence="6 8" id="KW-0472">Membrane</keyword>
<dbReference type="InterPro" id="IPR036259">
    <property type="entry name" value="MFS_trans_sf"/>
</dbReference>
<dbReference type="CDD" id="cd17352">
    <property type="entry name" value="MFS_MCT_SLC16"/>
    <property type="match status" value="1"/>
</dbReference>
<feature type="transmembrane region" description="Helical" evidence="8">
    <location>
        <begin position="391"/>
        <end position="411"/>
    </location>
</feature>
<feature type="compositionally biased region" description="Low complexity" evidence="7">
    <location>
        <begin position="27"/>
        <end position="41"/>
    </location>
</feature>
<dbReference type="InterPro" id="IPR050327">
    <property type="entry name" value="Proton-linked_MCT"/>
</dbReference>
<protein>
    <submittedName>
        <fullName evidence="10">Riboflavin transporter mch5</fullName>
    </submittedName>
</protein>
<sequence length="546" mass="58467">MEKPATPSGSSQSTLHDTDTTHAGTVNIGNTDDIDSNNNNITMAAPHTSPAPEIIDKDDAAPYDASRRSSTTSSFRHRRSREGHIPAQVPETDANIYPEPSNVVEADLEKGGYDPESSEESKATTEGAAPEAAPGAGPPPGMHPDDFPDGGFAAWLVVFGGWCGLFCTFGLINCIGVFETYYVNGPLSHYSQGTVSWIMSLEVFVMTFGGIVFGRVFDSYGPRWLLIIGTIVYVFGLMMTSLATEYYQFILAQGFCASIGSSAVFNACMSSVVSWFYKRRSAAFGIMVSGSSLGGVVLPIMLNKLIIRVGFPWAMRSIAFLFLGLLTIASMTVRSRLPPRPRPLVLSDYFSGFREPVYLLTVIACFLFFWGMFLPFNYIELQAKAAGLSPSLQPYLLSIINAVSIFGRIIPGMVADRMGRYNVMIFITLLSAVISLALWIPGKSTGAIIAYAVLFGFSSGGFVSLGPTLIAQISDIRQIGARTGAAFAVQAFGALTGSPIAGAITTAENGSFLGLQLFCGFTMVASVTVFFVARIVLAGSSIKTKV</sequence>
<evidence type="ECO:0000256" key="5">
    <source>
        <dbReference type="ARBA" id="ARBA00022989"/>
    </source>
</evidence>
<dbReference type="InterPro" id="IPR011701">
    <property type="entry name" value="MFS"/>
</dbReference>
<feature type="transmembrane region" description="Helical" evidence="8">
    <location>
        <begin position="485"/>
        <end position="507"/>
    </location>
</feature>
<feature type="compositionally biased region" description="Low complexity" evidence="7">
    <location>
        <begin position="124"/>
        <end position="135"/>
    </location>
</feature>
<feature type="transmembrane region" description="Helical" evidence="8">
    <location>
        <begin position="448"/>
        <end position="473"/>
    </location>
</feature>
<evidence type="ECO:0000256" key="4">
    <source>
        <dbReference type="ARBA" id="ARBA00022692"/>
    </source>
</evidence>
<feature type="transmembrane region" description="Helical" evidence="8">
    <location>
        <begin position="313"/>
        <end position="333"/>
    </location>
</feature>
<dbReference type="InterPro" id="IPR020846">
    <property type="entry name" value="MFS_dom"/>
</dbReference>
<name>S3DBD8_OPHP1</name>
<dbReference type="GO" id="GO:0016020">
    <property type="term" value="C:membrane"/>
    <property type="evidence" value="ECO:0007669"/>
    <property type="project" value="UniProtKB-SubCell"/>
</dbReference>
<dbReference type="PANTHER" id="PTHR11360">
    <property type="entry name" value="MONOCARBOXYLATE TRANSPORTER"/>
    <property type="match status" value="1"/>
</dbReference>
<comment type="similarity">
    <text evidence="2">Belongs to the major facilitator superfamily. Monocarboxylate porter (TC 2.A.1.13) family.</text>
</comment>
<feature type="compositionally biased region" description="Basic and acidic residues" evidence="7">
    <location>
        <begin position="107"/>
        <end position="123"/>
    </location>
</feature>
<feature type="transmembrane region" description="Helical" evidence="8">
    <location>
        <begin position="513"/>
        <end position="537"/>
    </location>
</feature>
<dbReference type="SUPFAM" id="SSF103473">
    <property type="entry name" value="MFS general substrate transporter"/>
    <property type="match status" value="1"/>
</dbReference>
<feature type="transmembrane region" description="Helical" evidence="8">
    <location>
        <begin position="152"/>
        <end position="178"/>
    </location>
</feature>
<feature type="transmembrane region" description="Helical" evidence="8">
    <location>
        <begin position="224"/>
        <end position="243"/>
    </location>
</feature>
<evidence type="ECO:0000256" key="2">
    <source>
        <dbReference type="ARBA" id="ARBA00006727"/>
    </source>
</evidence>
<dbReference type="VEuPathDB" id="FungiDB:F503_05965"/>
<feature type="transmembrane region" description="Helical" evidence="8">
    <location>
        <begin position="281"/>
        <end position="301"/>
    </location>
</feature>
<feature type="transmembrane region" description="Helical" evidence="8">
    <location>
        <begin position="357"/>
        <end position="379"/>
    </location>
</feature>
<feature type="transmembrane region" description="Helical" evidence="8">
    <location>
        <begin position="249"/>
        <end position="269"/>
    </location>
</feature>
<dbReference type="HOGENOM" id="CLU_001265_1_0_1"/>
<dbReference type="PANTHER" id="PTHR11360:SF224">
    <property type="entry name" value="MAJOR FACILITATOR SUPERFAMILY (MFS) PROFILE DOMAIN-CONTAINING PROTEIN-RELATED"/>
    <property type="match status" value="1"/>
</dbReference>
<feature type="region of interest" description="Disordered" evidence="7">
    <location>
        <begin position="1"/>
        <end position="144"/>
    </location>
</feature>
<dbReference type="GO" id="GO:0022857">
    <property type="term" value="F:transmembrane transporter activity"/>
    <property type="evidence" value="ECO:0007669"/>
    <property type="project" value="InterPro"/>
</dbReference>
<reference evidence="10 11" key="1">
    <citation type="journal article" date="2013" name="BMC Genomics">
        <title>The genome and transcriptome of the pine saprophyte Ophiostoma piceae, and a comparison with the bark beetle-associated pine pathogen Grosmannia clavigera.</title>
        <authorList>
            <person name="Haridas S."/>
            <person name="Wang Y."/>
            <person name="Lim L."/>
            <person name="Massoumi Alamouti S."/>
            <person name="Jackman S."/>
            <person name="Docking R."/>
            <person name="Robertson G."/>
            <person name="Birol I."/>
            <person name="Bohlmann J."/>
            <person name="Breuil C."/>
        </authorList>
    </citation>
    <scope>NUCLEOTIDE SEQUENCE [LARGE SCALE GENOMIC DNA]</scope>
    <source>
        <strain evidence="10 11">UAMH 11346</strain>
    </source>
</reference>
<evidence type="ECO:0000256" key="6">
    <source>
        <dbReference type="ARBA" id="ARBA00023136"/>
    </source>
</evidence>
<dbReference type="PROSITE" id="PS50850">
    <property type="entry name" value="MFS"/>
    <property type="match status" value="1"/>
</dbReference>
<dbReference type="Gene3D" id="1.20.1250.20">
    <property type="entry name" value="MFS general substrate transporter like domains"/>
    <property type="match status" value="2"/>
</dbReference>
<dbReference type="Proteomes" id="UP000016923">
    <property type="component" value="Unassembled WGS sequence"/>
</dbReference>
<dbReference type="EMBL" id="KE148146">
    <property type="protein sequence ID" value="EPE10870.1"/>
    <property type="molecule type" value="Genomic_DNA"/>
</dbReference>
<proteinExistence type="inferred from homology"/>
<evidence type="ECO:0000256" key="1">
    <source>
        <dbReference type="ARBA" id="ARBA00004141"/>
    </source>
</evidence>
<keyword evidence="4 8" id="KW-0812">Transmembrane</keyword>
<evidence type="ECO:0000313" key="10">
    <source>
        <dbReference type="EMBL" id="EPE10870.1"/>
    </source>
</evidence>
<feature type="domain" description="Major facilitator superfamily (MFS) profile" evidence="9">
    <location>
        <begin position="154"/>
        <end position="537"/>
    </location>
</feature>